<dbReference type="EMBL" id="CP102382">
    <property type="protein sequence ID" value="UUV21283.1"/>
    <property type="molecule type" value="Genomic_DNA"/>
</dbReference>
<name>A0ABY5NS56_9FLAO</name>
<reference evidence="2 3" key="1">
    <citation type="submission" date="2022-08" db="EMBL/GenBank/DDBJ databases">
        <title>Myroides zhujiangensis sp. nov., a novel bacterium isolated from sediment in the Pearl River Estuary.</title>
        <authorList>
            <person name="Cui L."/>
        </authorList>
    </citation>
    <scope>NUCLEOTIDE SEQUENCE [LARGE SCALE GENOMIC DNA]</scope>
    <source>
        <strain evidence="2 3">SCSIO 72103</strain>
    </source>
</reference>
<organism evidence="2 3">
    <name type="scientific">Paenimyroides aestuarii</name>
    <dbReference type="NCBI Taxonomy" id="2968490"/>
    <lineage>
        <taxon>Bacteria</taxon>
        <taxon>Pseudomonadati</taxon>
        <taxon>Bacteroidota</taxon>
        <taxon>Flavobacteriia</taxon>
        <taxon>Flavobacteriales</taxon>
        <taxon>Flavobacteriaceae</taxon>
        <taxon>Paenimyroides</taxon>
    </lineage>
</organism>
<protein>
    <recommendedName>
        <fullName evidence="4">YCII-related domain-containing protein</fullName>
    </recommendedName>
</protein>
<feature type="region of interest" description="Disordered" evidence="1">
    <location>
        <begin position="1"/>
        <end position="25"/>
    </location>
</feature>
<feature type="compositionally biased region" description="Polar residues" evidence="1">
    <location>
        <begin position="8"/>
        <end position="25"/>
    </location>
</feature>
<dbReference type="Proteomes" id="UP001317001">
    <property type="component" value="Chromosome"/>
</dbReference>
<dbReference type="RefSeq" id="WP_257499210.1">
    <property type="nucleotide sequence ID" value="NZ_CP102382.1"/>
</dbReference>
<keyword evidence="3" id="KW-1185">Reference proteome</keyword>
<gene>
    <name evidence="2" type="ORF">NPX36_13285</name>
</gene>
<evidence type="ECO:0000313" key="2">
    <source>
        <dbReference type="EMBL" id="UUV21283.1"/>
    </source>
</evidence>
<evidence type="ECO:0008006" key="4">
    <source>
        <dbReference type="Google" id="ProtNLM"/>
    </source>
</evidence>
<proteinExistence type="predicted"/>
<evidence type="ECO:0000313" key="3">
    <source>
        <dbReference type="Proteomes" id="UP001317001"/>
    </source>
</evidence>
<sequence>MKLPFFSKKNTTKNQPETQTEKLQTSLSAEIEKSLPQPLGMLQINYVFLCTEGRKGDHFASKLAEAGDEISYRKIVGKGYVITGTTELIKVDADIAKQRIIEMTEHGLKYGCSLAEWNFIAC</sequence>
<accession>A0ABY5NS56</accession>
<evidence type="ECO:0000256" key="1">
    <source>
        <dbReference type="SAM" id="MobiDB-lite"/>
    </source>
</evidence>